<evidence type="ECO:0000256" key="1">
    <source>
        <dbReference type="ARBA" id="ARBA00004173"/>
    </source>
</evidence>
<dbReference type="GO" id="GO:0005743">
    <property type="term" value="C:mitochondrial inner membrane"/>
    <property type="evidence" value="ECO:0007669"/>
    <property type="project" value="UniProtKB-ARBA"/>
</dbReference>
<comment type="similarity">
    <text evidence="3">Belongs to the bacterial ribosomal protein bS16 family.</text>
</comment>
<evidence type="ECO:0000313" key="18">
    <source>
        <dbReference type="Proteomes" id="UP000887575"/>
    </source>
</evidence>
<organism evidence="18 19">
    <name type="scientific">Mesorhabditis belari</name>
    <dbReference type="NCBI Taxonomy" id="2138241"/>
    <lineage>
        <taxon>Eukaryota</taxon>
        <taxon>Metazoa</taxon>
        <taxon>Ecdysozoa</taxon>
        <taxon>Nematoda</taxon>
        <taxon>Chromadorea</taxon>
        <taxon>Rhabditida</taxon>
        <taxon>Rhabditina</taxon>
        <taxon>Rhabditomorpha</taxon>
        <taxon>Rhabditoidea</taxon>
        <taxon>Rhabditidae</taxon>
        <taxon>Mesorhabditinae</taxon>
        <taxon>Mesorhabditis</taxon>
    </lineage>
</organism>
<evidence type="ECO:0000256" key="11">
    <source>
        <dbReference type="ARBA" id="ARBA00023180"/>
    </source>
</evidence>
<evidence type="ECO:0000256" key="3">
    <source>
        <dbReference type="ARBA" id="ARBA00006668"/>
    </source>
</evidence>
<keyword evidence="18" id="KW-1185">Reference proteome</keyword>
<dbReference type="FunFam" id="3.30.1320.10:FF:000004">
    <property type="entry name" value="28S ribosomal protein S16, mitochondrial"/>
    <property type="match status" value="1"/>
</dbReference>
<dbReference type="GO" id="GO:0015935">
    <property type="term" value="C:small ribosomal subunit"/>
    <property type="evidence" value="ECO:0007669"/>
    <property type="project" value="UniProtKB-ARBA"/>
</dbReference>
<dbReference type="InterPro" id="IPR039465">
    <property type="entry name" value="IL-17_rcpt-like"/>
</dbReference>
<keyword evidence="8" id="KW-0496">Mitochondrion</keyword>
<evidence type="ECO:0000259" key="17">
    <source>
        <dbReference type="PROSITE" id="PS51534"/>
    </source>
</evidence>
<evidence type="ECO:0000313" key="19">
    <source>
        <dbReference type="WBParaSite" id="MBELARI_LOCUS19959"/>
    </source>
</evidence>
<keyword evidence="9 16" id="KW-0472">Membrane</keyword>
<evidence type="ECO:0000256" key="2">
    <source>
        <dbReference type="ARBA" id="ARBA00004479"/>
    </source>
</evidence>
<dbReference type="InterPro" id="IPR013568">
    <property type="entry name" value="SEFIR_dom"/>
</dbReference>
<evidence type="ECO:0000256" key="9">
    <source>
        <dbReference type="ARBA" id="ARBA00023136"/>
    </source>
</evidence>
<feature type="transmembrane region" description="Helical" evidence="16">
    <location>
        <begin position="452"/>
        <end position="476"/>
    </location>
</feature>
<proteinExistence type="inferred from homology"/>
<dbReference type="Pfam" id="PF08357">
    <property type="entry name" value="SEFIR"/>
    <property type="match status" value="1"/>
</dbReference>
<name>A0AAF3F0J2_9BILA</name>
<protein>
    <recommendedName>
        <fullName evidence="13">Small ribosomal subunit protein bS16m</fullName>
    </recommendedName>
    <alternativeName>
        <fullName evidence="14">28S ribosomal protein S16, mitochondrial</fullName>
    </alternativeName>
</protein>
<evidence type="ECO:0000256" key="15">
    <source>
        <dbReference type="SAM" id="MobiDB-lite"/>
    </source>
</evidence>
<dbReference type="Gene3D" id="3.40.50.11530">
    <property type="match status" value="1"/>
</dbReference>
<comment type="subcellular location">
    <subcellularLocation>
        <location evidence="2">Membrane</location>
        <topology evidence="2">Single-pass type I membrane protein</topology>
    </subcellularLocation>
    <subcellularLocation>
        <location evidence="1">Mitochondrion</location>
    </subcellularLocation>
</comment>
<dbReference type="PANTHER" id="PTHR15583:SF7">
    <property type="entry name" value="INTERLEUKIN CYTOKINE RECEPTOR-RELATED PROTEIN 2"/>
    <property type="match status" value="1"/>
</dbReference>
<feature type="region of interest" description="Disordered" evidence="15">
    <location>
        <begin position="697"/>
        <end position="751"/>
    </location>
</feature>
<feature type="domain" description="SEFIR" evidence="17">
    <location>
        <begin position="492"/>
        <end position="647"/>
    </location>
</feature>
<dbReference type="Gene3D" id="3.30.1320.10">
    <property type="match status" value="1"/>
</dbReference>
<evidence type="ECO:0000256" key="10">
    <source>
        <dbReference type="ARBA" id="ARBA00023170"/>
    </source>
</evidence>
<accession>A0AAF3F0J2</accession>
<keyword evidence="4 16" id="KW-0812">Transmembrane</keyword>
<keyword evidence="11" id="KW-0325">Glycoprotein</keyword>
<dbReference type="GO" id="GO:0006412">
    <property type="term" value="P:translation"/>
    <property type="evidence" value="ECO:0007669"/>
    <property type="project" value="InterPro"/>
</dbReference>
<dbReference type="PROSITE" id="PS51534">
    <property type="entry name" value="SEFIR"/>
    <property type="match status" value="1"/>
</dbReference>
<dbReference type="AlphaFoldDB" id="A0AAF3F0J2"/>
<evidence type="ECO:0000256" key="16">
    <source>
        <dbReference type="SAM" id="Phobius"/>
    </source>
</evidence>
<dbReference type="SUPFAM" id="SSF54565">
    <property type="entry name" value="Ribosomal protein S16"/>
    <property type="match status" value="1"/>
</dbReference>
<reference evidence="19" key="1">
    <citation type="submission" date="2024-02" db="UniProtKB">
        <authorList>
            <consortium name="WormBaseParasite"/>
        </authorList>
    </citation>
    <scope>IDENTIFICATION</scope>
</reference>
<sequence>MRQFVNPKTFGRPTIGLALFGCKNRPFYQLCVFPDRALGRRYEGTLIEQIGSFDPLPNQQNEKLVALNIGRIKYWIGERNAHISVPVLELLGLSGLFPIHPKTYIRARTFIMIQLLIRLLILLFFSTVSSNDQCYNDLTILYEERNLTIEDKTRYYIEKDTLRCYKKHEGLKSEQSDDPSACPSTLATINVSPKRIIPEDRLQLPWMTANITVDVMEEFQWVVLQFECLQASDIEDGYCHKKSSLVHYDGKTIQPCRFLNLNGSKPIFPLLFSYNCFRIFGFSQYRVNVTFYPQNCRTTVLFTLPSIGDIYPEIMQFYHNQNITYDQQAEWSPLLIVDSTPVDGVWFRFATPQNYTWREMRISIAERSDDDKILGIVKEFVVPNPATGIKWESAPKGSYSAIAYIQRHDCLLICNNAPNCRVCSHTPINFTLDENKGSVSWKTLRAVRDAGIYVILILLGIVVSVGVGGFAVLNYIRRRNIKNPLSYELTERPKVLMIFADDCQEHTDVVLQLAASLEKLANGRVLVDQEELLVSGEKPSRWLLSSLSSSSKVLIVVSPSVPFLLENENLTPSKSLIQRRPFPDLFPTAIDMITSEISMKSNRDRFAIVRLPYSPITPPHLALLGLRGFEVPTDMMSLTSFLHGVQATCVSHPHEEEERQRMQEVIAKFLAMSSMKPDWLDERLIDKKSDMTSIEIEDIPYQRETSNHSLKNSDEGLGLMEPAESDEEFDDHNHHQTARMQLIEPSDSDTE</sequence>
<dbReference type="InterPro" id="IPR023803">
    <property type="entry name" value="Ribosomal_bS16_dom_sf"/>
</dbReference>
<evidence type="ECO:0000256" key="12">
    <source>
        <dbReference type="ARBA" id="ARBA00023274"/>
    </source>
</evidence>
<evidence type="ECO:0000256" key="7">
    <source>
        <dbReference type="ARBA" id="ARBA00022989"/>
    </source>
</evidence>
<keyword evidence="10" id="KW-0675">Receptor</keyword>
<evidence type="ECO:0000256" key="5">
    <source>
        <dbReference type="ARBA" id="ARBA00022729"/>
    </source>
</evidence>
<evidence type="ECO:0000256" key="4">
    <source>
        <dbReference type="ARBA" id="ARBA00022692"/>
    </source>
</evidence>
<keyword evidence="12" id="KW-0687">Ribonucleoprotein</keyword>
<evidence type="ECO:0000256" key="6">
    <source>
        <dbReference type="ARBA" id="ARBA00022980"/>
    </source>
</evidence>
<keyword evidence="7 16" id="KW-1133">Transmembrane helix</keyword>
<evidence type="ECO:0000256" key="8">
    <source>
        <dbReference type="ARBA" id="ARBA00023128"/>
    </source>
</evidence>
<dbReference type="GO" id="GO:0005759">
    <property type="term" value="C:mitochondrial matrix"/>
    <property type="evidence" value="ECO:0007669"/>
    <property type="project" value="UniProtKB-ARBA"/>
</dbReference>
<dbReference type="Pfam" id="PF00886">
    <property type="entry name" value="Ribosomal_S16"/>
    <property type="match status" value="1"/>
</dbReference>
<evidence type="ECO:0000256" key="13">
    <source>
        <dbReference type="ARBA" id="ARBA00035263"/>
    </source>
</evidence>
<keyword evidence="6" id="KW-0689">Ribosomal protein</keyword>
<dbReference type="Proteomes" id="UP000887575">
    <property type="component" value="Unassembled WGS sequence"/>
</dbReference>
<evidence type="ECO:0000256" key="14">
    <source>
        <dbReference type="ARBA" id="ARBA00035438"/>
    </source>
</evidence>
<keyword evidence="5" id="KW-0732">Signal</keyword>
<dbReference type="GO" id="GO:0003735">
    <property type="term" value="F:structural constituent of ribosome"/>
    <property type="evidence" value="ECO:0007669"/>
    <property type="project" value="InterPro"/>
</dbReference>
<dbReference type="GO" id="GO:0030368">
    <property type="term" value="F:interleukin-17 receptor activity"/>
    <property type="evidence" value="ECO:0007669"/>
    <property type="project" value="InterPro"/>
</dbReference>
<dbReference type="WBParaSite" id="MBELARI_LOCUS19959">
    <property type="protein sequence ID" value="MBELARI_LOCUS19959"/>
    <property type="gene ID" value="MBELARI_LOCUS19959"/>
</dbReference>
<dbReference type="PANTHER" id="PTHR15583">
    <property type="entry name" value="INTERLEUKIN-17 RECEPTOR"/>
    <property type="match status" value="1"/>
</dbReference>
<dbReference type="InterPro" id="IPR000307">
    <property type="entry name" value="Ribosomal_bS16"/>
</dbReference>